<dbReference type="RefSeq" id="WP_378016738.1">
    <property type="nucleotide sequence ID" value="NZ_JBHSKT010000003.1"/>
</dbReference>
<dbReference type="EMBL" id="JBHSKT010000003">
    <property type="protein sequence ID" value="MFC5270367.1"/>
    <property type="molecule type" value="Genomic_DNA"/>
</dbReference>
<dbReference type="GO" id="GO:0016787">
    <property type="term" value="F:hydrolase activity"/>
    <property type="evidence" value="ECO:0007669"/>
    <property type="project" value="UniProtKB-KW"/>
</dbReference>
<dbReference type="Proteomes" id="UP001596161">
    <property type="component" value="Unassembled WGS sequence"/>
</dbReference>
<accession>A0ABW0E915</accession>
<feature type="chain" id="PRO_5046989543" evidence="3">
    <location>
        <begin position="18"/>
        <end position="322"/>
    </location>
</feature>
<dbReference type="PANTHER" id="PTHR43798">
    <property type="entry name" value="MONOACYLGLYCEROL LIPASE"/>
    <property type="match status" value="1"/>
</dbReference>
<proteinExistence type="inferred from homology"/>
<evidence type="ECO:0000313" key="6">
    <source>
        <dbReference type="Proteomes" id="UP001596161"/>
    </source>
</evidence>
<evidence type="ECO:0000256" key="3">
    <source>
        <dbReference type="SAM" id="SignalP"/>
    </source>
</evidence>
<dbReference type="InterPro" id="IPR000073">
    <property type="entry name" value="AB_hydrolase_1"/>
</dbReference>
<feature type="domain" description="AB hydrolase-1" evidence="4">
    <location>
        <begin position="59"/>
        <end position="308"/>
    </location>
</feature>
<comment type="similarity">
    <text evidence="1">Belongs to the peptidase S33 family.</text>
</comment>
<dbReference type="SUPFAM" id="SSF53474">
    <property type="entry name" value="alpha/beta-Hydrolases"/>
    <property type="match status" value="1"/>
</dbReference>
<protein>
    <submittedName>
        <fullName evidence="5">Alpha/beta fold hydrolase</fullName>
    </submittedName>
</protein>
<feature type="signal peptide" evidence="3">
    <location>
        <begin position="1"/>
        <end position="17"/>
    </location>
</feature>
<dbReference type="PRINTS" id="PR00793">
    <property type="entry name" value="PROAMNOPTASE"/>
</dbReference>
<name>A0ABW0E915_9BACT</name>
<dbReference type="Gene3D" id="3.40.50.1820">
    <property type="entry name" value="alpha/beta hydrolase"/>
    <property type="match status" value="1"/>
</dbReference>
<reference evidence="6" key="1">
    <citation type="journal article" date="2019" name="Int. J. Syst. Evol. Microbiol.">
        <title>The Global Catalogue of Microorganisms (GCM) 10K type strain sequencing project: providing services to taxonomists for standard genome sequencing and annotation.</title>
        <authorList>
            <consortium name="The Broad Institute Genomics Platform"/>
            <consortium name="The Broad Institute Genome Sequencing Center for Infectious Disease"/>
            <person name="Wu L."/>
            <person name="Ma J."/>
        </authorList>
    </citation>
    <scope>NUCLEOTIDE SEQUENCE [LARGE SCALE GENOMIC DNA]</scope>
    <source>
        <strain evidence="6">KACC 12602</strain>
    </source>
</reference>
<dbReference type="InterPro" id="IPR029058">
    <property type="entry name" value="AB_hydrolase_fold"/>
</dbReference>
<evidence type="ECO:0000313" key="5">
    <source>
        <dbReference type="EMBL" id="MFC5270367.1"/>
    </source>
</evidence>
<keyword evidence="6" id="KW-1185">Reference proteome</keyword>
<comment type="caution">
    <text evidence="5">The sequence shown here is derived from an EMBL/GenBank/DDBJ whole genome shotgun (WGS) entry which is preliminary data.</text>
</comment>
<dbReference type="PROSITE" id="PS51257">
    <property type="entry name" value="PROKAR_LIPOPROTEIN"/>
    <property type="match status" value="1"/>
</dbReference>
<dbReference type="InterPro" id="IPR002410">
    <property type="entry name" value="Peptidase_S33"/>
</dbReference>
<dbReference type="Pfam" id="PF00561">
    <property type="entry name" value="Abhydrolase_1"/>
    <property type="match status" value="1"/>
</dbReference>
<sequence length="322" mass="36003">MKHLFSLLLFFALCACTKPYTSSWQPAHKVKFQDGERFISLNNIRYWVRVAGSQHQTTPIVIIHGGPGGNNYSFERTIGPQLEKFATVVYYEQRGCGRSEAPQNPEDYQLKTLISDLNILRDSLGVQKMNLLGYSFGGELGLRYAVAHQDQVEKLIVSAPAELSEANMLVQLQGFYASGDSSLKAGIRKILKDTTTLEQKYNRVWSISSSANVDRFLFAQPEKAALNRKLWQESKLKNTGLMAKVYLKHNKNDLIPTVSGLATPTLIISGAHDKNGGFHTGLALKKALPNNTFRIYENSAHFPDMEEPERFAADVKTFLGSK</sequence>
<dbReference type="PANTHER" id="PTHR43798:SF33">
    <property type="entry name" value="HYDROLASE, PUTATIVE (AFU_ORTHOLOGUE AFUA_2G14860)-RELATED"/>
    <property type="match status" value="1"/>
</dbReference>
<evidence type="ECO:0000259" key="4">
    <source>
        <dbReference type="Pfam" id="PF00561"/>
    </source>
</evidence>
<keyword evidence="2 5" id="KW-0378">Hydrolase</keyword>
<keyword evidence="3" id="KW-0732">Signal</keyword>
<organism evidence="5 6">
    <name type="scientific">Adhaeribacter terreus</name>
    <dbReference type="NCBI Taxonomy" id="529703"/>
    <lineage>
        <taxon>Bacteria</taxon>
        <taxon>Pseudomonadati</taxon>
        <taxon>Bacteroidota</taxon>
        <taxon>Cytophagia</taxon>
        <taxon>Cytophagales</taxon>
        <taxon>Hymenobacteraceae</taxon>
        <taxon>Adhaeribacter</taxon>
    </lineage>
</organism>
<evidence type="ECO:0000256" key="2">
    <source>
        <dbReference type="ARBA" id="ARBA00022801"/>
    </source>
</evidence>
<evidence type="ECO:0000256" key="1">
    <source>
        <dbReference type="ARBA" id="ARBA00010088"/>
    </source>
</evidence>
<dbReference type="InterPro" id="IPR050266">
    <property type="entry name" value="AB_hydrolase_sf"/>
</dbReference>
<gene>
    <name evidence="5" type="ORF">ACFPIB_07095</name>
</gene>